<accession>S3DKT0</accession>
<evidence type="ECO:0000256" key="1">
    <source>
        <dbReference type="SAM" id="MobiDB-lite"/>
    </source>
</evidence>
<dbReference type="KEGG" id="glz:GLAREA_03087"/>
<feature type="region of interest" description="Disordered" evidence="1">
    <location>
        <begin position="116"/>
        <end position="138"/>
    </location>
</feature>
<evidence type="ECO:0000313" key="3">
    <source>
        <dbReference type="Proteomes" id="UP000016922"/>
    </source>
</evidence>
<sequence length="138" mass="16315">MDEEAYAENSRQFFAWMKELGPDWALTTNDRLPLETAYARVVARMLYLGHVAKKRFVDIPPIDVASEVWDLMDHLEEMPGYGQLRTDGEDRTLWIDMLVLHKRAMDQDHLDELYHESLEKPEPEVDYEDEVDPGELWY</sequence>
<organism evidence="2 3">
    <name type="scientific">Glarea lozoyensis (strain ATCC 20868 / MF5171)</name>
    <dbReference type="NCBI Taxonomy" id="1116229"/>
    <lineage>
        <taxon>Eukaryota</taxon>
        <taxon>Fungi</taxon>
        <taxon>Dikarya</taxon>
        <taxon>Ascomycota</taxon>
        <taxon>Pezizomycotina</taxon>
        <taxon>Leotiomycetes</taxon>
        <taxon>Helotiales</taxon>
        <taxon>Helotiaceae</taxon>
        <taxon>Glarea</taxon>
    </lineage>
</organism>
<dbReference type="AlphaFoldDB" id="S3DKT0"/>
<dbReference type="EMBL" id="KE145370">
    <property type="protein sequence ID" value="EPE27173.1"/>
    <property type="molecule type" value="Genomic_DNA"/>
</dbReference>
<gene>
    <name evidence="2" type="ORF">GLAREA_03087</name>
</gene>
<dbReference type="GeneID" id="19462143"/>
<dbReference type="RefSeq" id="XP_008086363.1">
    <property type="nucleotide sequence ID" value="XM_008088172.1"/>
</dbReference>
<evidence type="ECO:0000313" key="2">
    <source>
        <dbReference type="EMBL" id="EPE27173.1"/>
    </source>
</evidence>
<name>S3DKT0_GLAL2</name>
<reference evidence="2 3" key="1">
    <citation type="journal article" date="2013" name="BMC Genomics">
        <title>Genomics-driven discovery of the pneumocandin biosynthetic gene cluster in the fungus Glarea lozoyensis.</title>
        <authorList>
            <person name="Chen L."/>
            <person name="Yue Q."/>
            <person name="Zhang X."/>
            <person name="Xiang M."/>
            <person name="Wang C."/>
            <person name="Li S."/>
            <person name="Che Y."/>
            <person name="Ortiz-Lopez F.J."/>
            <person name="Bills G.F."/>
            <person name="Liu X."/>
            <person name="An Z."/>
        </authorList>
    </citation>
    <scope>NUCLEOTIDE SEQUENCE [LARGE SCALE GENOMIC DNA]</scope>
    <source>
        <strain evidence="3">ATCC 20868 / MF5171</strain>
    </source>
</reference>
<protein>
    <submittedName>
        <fullName evidence="2">Uncharacterized protein</fullName>
    </submittedName>
</protein>
<proteinExistence type="predicted"/>
<feature type="compositionally biased region" description="Acidic residues" evidence="1">
    <location>
        <begin position="124"/>
        <end position="138"/>
    </location>
</feature>
<dbReference type="HOGENOM" id="CLU_1855453_0_0_1"/>
<dbReference type="Proteomes" id="UP000016922">
    <property type="component" value="Unassembled WGS sequence"/>
</dbReference>
<keyword evidence="3" id="KW-1185">Reference proteome</keyword>